<feature type="compositionally biased region" description="Low complexity" evidence="1">
    <location>
        <begin position="8"/>
        <end position="20"/>
    </location>
</feature>
<evidence type="ECO:0000256" key="1">
    <source>
        <dbReference type="SAM" id="MobiDB-lite"/>
    </source>
</evidence>
<protein>
    <recommendedName>
        <fullName evidence="3">Capsid assembly protein</fullName>
    </recommendedName>
</protein>
<sequence>MADEETTGGEAEPTPTGEDGSTQAPSQTAPITFTQEQADALVASAVEKATQDFRTWSGRRDKALIDQLATTIDERITQRPITGTGEPAPGEQFDFDNPAASIDKILSKREQKKQADAQRYNDAAITGIGKYMDSDPIFKDQDFGQKVLTATLQNIGNMRRDVPPDIAAQLLVKDAVIAVGKDKIVGSKNPLDKNTGTKQPFGSESAPSGQKQKIDYNGPKLSESAAKLAAKWNYSPEDLNKLFPDKK</sequence>
<feature type="compositionally biased region" description="Polar residues" evidence="1">
    <location>
        <begin position="192"/>
        <end position="211"/>
    </location>
</feature>
<feature type="region of interest" description="Disordered" evidence="1">
    <location>
        <begin position="186"/>
        <end position="220"/>
    </location>
</feature>
<accession>A0A6M3KJM3</accession>
<proteinExistence type="predicted"/>
<name>A0A6M3KJM3_9ZZZZ</name>
<dbReference type="AlphaFoldDB" id="A0A6M3KJM3"/>
<dbReference type="EMBL" id="MT142472">
    <property type="protein sequence ID" value="QJA81844.1"/>
    <property type="molecule type" value="Genomic_DNA"/>
</dbReference>
<feature type="compositionally biased region" description="Polar residues" evidence="1">
    <location>
        <begin position="21"/>
        <end position="34"/>
    </location>
</feature>
<evidence type="ECO:0008006" key="3">
    <source>
        <dbReference type="Google" id="ProtNLM"/>
    </source>
</evidence>
<organism evidence="2">
    <name type="scientific">viral metagenome</name>
    <dbReference type="NCBI Taxonomy" id="1070528"/>
    <lineage>
        <taxon>unclassified sequences</taxon>
        <taxon>metagenomes</taxon>
        <taxon>organismal metagenomes</taxon>
    </lineage>
</organism>
<gene>
    <name evidence="2" type="ORF">MM415A00479_0003</name>
</gene>
<evidence type="ECO:0000313" key="2">
    <source>
        <dbReference type="EMBL" id="QJA81844.1"/>
    </source>
</evidence>
<feature type="region of interest" description="Disordered" evidence="1">
    <location>
        <begin position="1"/>
        <end position="34"/>
    </location>
</feature>
<reference evidence="2" key="1">
    <citation type="submission" date="2020-03" db="EMBL/GenBank/DDBJ databases">
        <title>The deep terrestrial virosphere.</title>
        <authorList>
            <person name="Holmfeldt K."/>
            <person name="Nilsson E."/>
            <person name="Simone D."/>
            <person name="Lopez-Fernandez M."/>
            <person name="Wu X."/>
            <person name="de Brujin I."/>
            <person name="Lundin D."/>
            <person name="Andersson A."/>
            <person name="Bertilsson S."/>
            <person name="Dopson M."/>
        </authorList>
    </citation>
    <scope>NUCLEOTIDE SEQUENCE</scope>
    <source>
        <strain evidence="2">MM415A00479</strain>
    </source>
</reference>